<dbReference type="Proteomes" id="UP000824120">
    <property type="component" value="Chromosome 1"/>
</dbReference>
<dbReference type="EMBL" id="JACXVP010000001">
    <property type="protein sequence ID" value="KAG5631965.1"/>
    <property type="molecule type" value="Genomic_DNA"/>
</dbReference>
<evidence type="ECO:0000313" key="2">
    <source>
        <dbReference type="EMBL" id="KAG5631965.1"/>
    </source>
</evidence>
<protein>
    <submittedName>
        <fullName evidence="2">Uncharacterized protein</fullName>
    </submittedName>
</protein>
<organism evidence="2 3">
    <name type="scientific">Solanum commersonii</name>
    <name type="common">Commerson's wild potato</name>
    <name type="synonym">Commerson's nightshade</name>
    <dbReference type="NCBI Taxonomy" id="4109"/>
    <lineage>
        <taxon>Eukaryota</taxon>
        <taxon>Viridiplantae</taxon>
        <taxon>Streptophyta</taxon>
        <taxon>Embryophyta</taxon>
        <taxon>Tracheophyta</taxon>
        <taxon>Spermatophyta</taxon>
        <taxon>Magnoliopsida</taxon>
        <taxon>eudicotyledons</taxon>
        <taxon>Gunneridae</taxon>
        <taxon>Pentapetalae</taxon>
        <taxon>asterids</taxon>
        <taxon>lamiids</taxon>
        <taxon>Solanales</taxon>
        <taxon>Solanaceae</taxon>
        <taxon>Solanoideae</taxon>
        <taxon>Solaneae</taxon>
        <taxon>Solanum</taxon>
    </lineage>
</organism>
<name>A0A9J6B5B9_SOLCO</name>
<sequence length="132" mass="15765">MGRTKEQSTIKKNQFNKKRRTRIKKYDKKEKMKKWQKLSRKMDPSSQRREIKLGMKSKKSTERLKKLINTNNTNLVAILEPFVSLTKINGYMKYLGFQHSISNDNGIWIEEQNMETNEQKGTRQLKEQEKKA</sequence>
<reference evidence="2 3" key="1">
    <citation type="submission" date="2020-09" db="EMBL/GenBank/DDBJ databases">
        <title>De no assembly of potato wild relative species, Solanum commersonii.</title>
        <authorList>
            <person name="Cho K."/>
        </authorList>
    </citation>
    <scope>NUCLEOTIDE SEQUENCE [LARGE SCALE GENOMIC DNA]</scope>
    <source>
        <strain evidence="2">LZ3.2</strain>
        <tissue evidence="2">Leaf</tissue>
    </source>
</reference>
<feature type="compositionally biased region" description="Basic residues" evidence="1">
    <location>
        <begin position="14"/>
        <end position="39"/>
    </location>
</feature>
<feature type="region of interest" description="Disordered" evidence="1">
    <location>
        <begin position="1"/>
        <end position="48"/>
    </location>
</feature>
<gene>
    <name evidence="2" type="ORF">H5410_003682</name>
</gene>
<evidence type="ECO:0000256" key="1">
    <source>
        <dbReference type="SAM" id="MobiDB-lite"/>
    </source>
</evidence>
<keyword evidence="3" id="KW-1185">Reference proteome</keyword>
<accession>A0A9J6B5B9</accession>
<comment type="caution">
    <text evidence="2">The sequence shown here is derived from an EMBL/GenBank/DDBJ whole genome shotgun (WGS) entry which is preliminary data.</text>
</comment>
<dbReference type="AlphaFoldDB" id="A0A9J6B5B9"/>
<evidence type="ECO:0000313" key="3">
    <source>
        <dbReference type="Proteomes" id="UP000824120"/>
    </source>
</evidence>
<proteinExistence type="predicted"/>